<evidence type="ECO:0000256" key="1">
    <source>
        <dbReference type="ARBA" id="ARBA00011073"/>
    </source>
</evidence>
<feature type="active site" description="Charge relay system" evidence="5">
    <location>
        <position position="261"/>
    </location>
</feature>
<dbReference type="Pfam" id="PF00082">
    <property type="entry name" value="Peptidase_S8"/>
    <property type="match status" value="1"/>
</dbReference>
<dbReference type="Proteomes" id="UP000799753">
    <property type="component" value="Unassembled WGS sequence"/>
</dbReference>
<dbReference type="InterPro" id="IPR050131">
    <property type="entry name" value="Peptidase_S8_subtilisin-like"/>
</dbReference>
<feature type="active site" description="Charge relay system" evidence="5">
    <location>
        <position position="44"/>
    </location>
</feature>
<dbReference type="InterPro" id="IPR036852">
    <property type="entry name" value="Peptidase_S8/S53_dom_sf"/>
</dbReference>
<evidence type="ECO:0000256" key="3">
    <source>
        <dbReference type="ARBA" id="ARBA00022801"/>
    </source>
</evidence>
<dbReference type="GO" id="GO:0004252">
    <property type="term" value="F:serine-type endopeptidase activity"/>
    <property type="evidence" value="ECO:0007669"/>
    <property type="project" value="UniProtKB-UniRule"/>
</dbReference>
<keyword evidence="4 5" id="KW-0720">Serine protease</keyword>
<evidence type="ECO:0000259" key="7">
    <source>
        <dbReference type="Pfam" id="PF00082"/>
    </source>
</evidence>
<dbReference type="InterPro" id="IPR015500">
    <property type="entry name" value="Peptidase_S8_subtilisin-rel"/>
</dbReference>
<evidence type="ECO:0000256" key="2">
    <source>
        <dbReference type="ARBA" id="ARBA00022670"/>
    </source>
</evidence>
<dbReference type="Gene3D" id="3.40.50.200">
    <property type="entry name" value="Peptidase S8/S53 domain"/>
    <property type="match status" value="1"/>
</dbReference>
<feature type="active site" description="Charge relay system" evidence="5">
    <location>
        <position position="85"/>
    </location>
</feature>
<protein>
    <submittedName>
        <fullName evidence="8">Subtilisin-like protein</fullName>
    </submittedName>
</protein>
<evidence type="ECO:0000313" key="8">
    <source>
        <dbReference type="EMBL" id="KAF2636034.1"/>
    </source>
</evidence>
<keyword evidence="2 5" id="KW-0645">Protease</keyword>
<dbReference type="InterPro" id="IPR023827">
    <property type="entry name" value="Peptidase_S8_Asp-AS"/>
</dbReference>
<organism evidence="8 9">
    <name type="scientific">Massarina eburnea CBS 473.64</name>
    <dbReference type="NCBI Taxonomy" id="1395130"/>
    <lineage>
        <taxon>Eukaryota</taxon>
        <taxon>Fungi</taxon>
        <taxon>Dikarya</taxon>
        <taxon>Ascomycota</taxon>
        <taxon>Pezizomycotina</taxon>
        <taxon>Dothideomycetes</taxon>
        <taxon>Pleosporomycetidae</taxon>
        <taxon>Pleosporales</taxon>
        <taxon>Massarineae</taxon>
        <taxon>Massarinaceae</taxon>
        <taxon>Massarina</taxon>
    </lineage>
</organism>
<keyword evidence="3 5" id="KW-0378">Hydrolase</keyword>
<evidence type="ECO:0000256" key="4">
    <source>
        <dbReference type="ARBA" id="ARBA00022825"/>
    </source>
</evidence>
<dbReference type="InterPro" id="IPR000209">
    <property type="entry name" value="Peptidase_S8/S53_dom"/>
</dbReference>
<feature type="domain" description="Peptidase S8/S53" evidence="7">
    <location>
        <begin position="37"/>
        <end position="288"/>
    </location>
</feature>
<dbReference type="PANTHER" id="PTHR43806:SF11">
    <property type="entry name" value="CEREVISIN-RELATED"/>
    <property type="match status" value="1"/>
</dbReference>
<dbReference type="PROSITE" id="PS00136">
    <property type="entry name" value="SUBTILASE_ASP"/>
    <property type="match status" value="1"/>
</dbReference>
<keyword evidence="9" id="KW-1185">Reference proteome</keyword>
<dbReference type="PRINTS" id="PR00723">
    <property type="entry name" value="SUBTILISIN"/>
</dbReference>
<feature type="region of interest" description="Disordered" evidence="6">
    <location>
        <begin position="223"/>
        <end position="242"/>
    </location>
</feature>
<dbReference type="PANTHER" id="PTHR43806">
    <property type="entry name" value="PEPTIDASE S8"/>
    <property type="match status" value="1"/>
</dbReference>
<comment type="similarity">
    <text evidence="1 5">Belongs to the peptidase S8 family.</text>
</comment>
<dbReference type="GO" id="GO:0006508">
    <property type="term" value="P:proteolysis"/>
    <property type="evidence" value="ECO:0007669"/>
    <property type="project" value="UniProtKB-KW"/>
</dbReference>
<dbReference type="CDD" id="cd00306">
    <property type="entry name" value="Peptidases_S8_S53"/>
    <property type="match status" value="1"/>
</dbReference>
<dbReference type="SUPFAM" id="SSF52743">
    <property type="entry name" value="Subtilisin-like"/>
    <property type="match status" value="1"/>
</dbReference>
<name>A0A6A6RPR9_9PLEO</name>
<dbReference type="AlphaFoldDB" id="A0A6A6RPR9"/>
<reference evidence="8" key="1">
    <citation type="journal article" date="2020" name="Stud. Mycol.">
        <title>101 Dothideomycetes genomes: a test case for predicting lifestyles and emergence of pathogens.</title>
        <authorList>
            <person name="Haridas S."/>
            <person name="Albert R."/>
            <person name="Binder M."/>
            <person name="Bloem J."/>
            <person name="Labutti K."/>
            <person name="Salamov A."/>
            <person name="Andreopoulos B."/>
            <person name="Baker S."/>
            <person name="Barry K."/>
            <person name="Bills G."/>
            <person name="Bluhm B."/>
            <person name="Cannon C."/>
            <person name="Castanera R."/>
            <person name="Culley D."/>
            <person name="Daum C."/>
            <person name="Ezra D."/>
            <person name="Gonzalez J."/>
            <person name="Henrissat B."/>
            <person name="Kuo A."/>
            <person name="Liang C."/>
            <person name="Lipzen A."/>
            <person name="Lutzoni F."/>
            <person name="Magnuson J."/>
            <person name="Mondo S."/>
            <person name="Nolan M."/>
            <person name="Ohm R."/>
            <person name="Pangilinan J."/>
            <person name="Park H.-J."/>
            <person name="Ramirez L."/>
            <person name="Alfaro M."/>
            <person name="Sun H."/>
            <person name="Tritt A."/>
            <person name="Yoshinaga Y."/>
            <person name="Zwiers L.-H."/>
            <person name="Turgeon B."/>
            <person name="Goodwin S."/>
            <person name="Spatafora J."/>
            <person name="Crous P."/>
            <person name="Grigoriev I."/>
        </authorList>
    </citation>
    <scope>NUCLEOTIDE SEQUENCE</scope>
    <source>
        <strain evidence="8">CBS 473.64</strain>
    </source>
</reference>
<dbReference type="OrthoDB" id="206201at2759"/>
<evidence type="ECO:0000256" key="5">
    <source>
        <dbReference type="PROSITE-ProRule" id="PRU01240"/>
    </source>
</evidence>
<gene>
    <name evidence="8" type="ORF">P280DRAFT_473433</name>
</gene>
<accession>A0A6A6RPR9</accession>
<proteinExistence type="inferred from homology"/>
<sequence>MPESDLKAKRQQYDDWKWMFIRTAELFEKTKVAQSDRVRIAVLDTGLDKSHPHIKMEIERVWVYDKSKRTFTKGASTNIVDTKGHGTHIVGLVLEYAHEADVFVADVDFDNEPNRDMIADAIVAAVKNKIDIISISVGFQQRVLGDAMERAIDYAKANNVLIFAAASNSGANAGRSWPARYDGVFAIHSTDTNGNPSGFNPTEFEGINFATVGEAVESSWPNHLSRSPAKLPNGKGLKGQDTKGGVDFSPDCSVEVKSGTSFATPIAASLAVFLLQYAKKNLEPKFVAQLKRYGTMQSVLKCLAGTKRGGFYYLTLRIHPDHLFGKENAEEIKRIIEAAINESG</sequence>
<evidence type="ECO:0000256" key="6">
    <source>
        <dbReference type="SAM" id="MobiDB-lite"/>
    </source>
</evidence>
<dbReference type="PROSITE" id="PS51892">
    <property type="entry name" value="SUBTILASE"/>
    <property type="match status" value="1"/>
</dbReference>
<dbReference type="EMBL" id="MU006801">
    <property type="protein sequence ID" value="KAF2636034.1"/>
    <property type="molecule type" value="Genomic_DNA"/>
</dbReference>
<evidence type="ECO:0000313" key="9">
    <source>
        <dbReference type="Proteomes" id="UP000799753"/>
    </source>
</evidence>